<feature type="coiled-coil region" evidence="1">
    <location>
        <begin position="71"/>
        <end position="124"/>
    </location>
</feature>
<protein>
    <submittedName>
        <fullName evidence="3">Uncharacterized protein</fullName>
    </submittedName>
</protein>
<name>A0A7S0W3N6_9CRYP</name>
<sequence>MPATNWREVTFSRAHLRPNDGLDPEVKKLRTRTKLLAKTGELNNYAQAMSLAADTEMRQKKSLEQLKTDELARQETERRNLAEALKMREADTIALWDHKRKLVMEHIEEKIKGFEERKQGQRDALMMALNKEPMPPVKYSSVVRDDSTIERKLAAAGNFDYAMRYNKSLAGLKQEEARRHEEQWLRSRQLRIDRLEEKLAGEEGDMHDACERERLRFEFQRQVAMETLQKNQNALRSDVEHALAGEFAQRREVRKSLTAGKSQPKSYKSRQDTNATFYGRLMMERVGKGSLDVPSVCKMHWGIVDPPRFGGEGDKKKKRPHTSNH</sequence>
<dbReference type="AlphaFoldDB" id="A0A7S0W3N6"/>
<feature type="region of interest" description="Disordered" evidence="2">
    <location>
        <begin position="305"/>
        <end position="325"/>
    </location>
</feature>
<keyword evidence="1" id="KW-0175">Coiled coil</keyword>
<gene>
    <name evidence="3" type="ORF">HTEP1355_LOCUS15679</name>
</gene>
<dbReference type="EMBL" id="HBFN01027120">
    <property type="protein sequence ID" value="CAD8802004.1"/>
    <property type="molecule type" value="Transcribed_RNA"/>
</dbReference>
<reference evidence="3" key="1">
    <citation type="submission" date="2021-01" db="EMBL/GenBank/DDBJ databases">
        <authorList>
            <person name="Corre E."/>
            <person name="Pelletier E."/>
            <person name="Niang G."/>
            <person name="Scheremetjew M."/>
            <person name="Finn R."/>
            <person name="Kale V."/>
            <person name="Holt S."/>
            <person name="Cochrane G."/>
            <person name="Meng A."/>
            <person name="Brown T."/>
            <person name="Cohen L."/>
        </authorList>
    </citation>
    <scope>NUCLEOTIDE SEQUENCE</scope>
    <source>
        <strain evidence="3">CCMP443</strain>
    </source>
</reference>
<feature type="compositionally biased region" description="Basic residues" evidence="2">
    <location>
        <begin position="316"/>
        <end position="325"/>
    </location>
</feature>
<evidence type="ECO:0000256" key="1">
    <source>
        <dbReference type="SAM" id="Coils"/>
    </source>
</evidence>
<evidence type="ECO:0000256" key="2">
    <source>
        <dbReference type="SAM" id="MobiDB-lite"/>
    </source>
</evidence>
<proteinExistence type="predicted"/>
<accession>A0A7S0W3N6</accession>
<organism evidence="3">
    <name type="scientific">Hemiselmis tepida</name>
    <dbReference type="NCBI Taxonomy" id="464990"/>
    <lineage>
        <taxon>Eukaryota</taxon>
        <taxon>Cryptophyceae</taxon>
        <taxon>Cryptomonadales</taxon>
        <taxon>Hemiselmidaceae</taxon>
        <taxon>Hemiselmis</taxon>
    </lineage>
</organism>
<evidence type="ECO:0000313" key="3">
    <source>
        <dbReference type="EMBL" id="CAD8802004.1"/>
    </source>
</evidence>
<feature type="coiled-coil region" evidence="1">
    <location>
        <begin position="185"/>
        <end position="212"/>
    </location>
</feature>